<evidence type="ECO:0000313" key="2">
    <source>
        <dbReference type="Proteomes" id="UP000054279"/>
    </source>
</evidence>
<accession>A0A0C9W0M5</accession>
<organism evidence="1 2">
    <name type="scientific">Sphaerobolus stellatus (strain SS14)</name>
    <dbReference type="NCBI Taxonomy" id="990650"/>
    <lineage>
        <taxon>Eukaryota</taxon>
        <taxon>Fungi</taxon>
        <taxon>Dikarya</taxon>
        <taxon>Basidiomycota</taxon>
        <taxon>Agaricomycotina</taxon>
        <taxon>Agaricomycetes</taxon>
        <taxon>Phallomycetidae</taxon>
        <taxon>Geastrales</taxon>
        <taxon>Sphaerobolaceae</taxon>
        <taxon>Sphaerobolus</taxon>
    </lineage>
</organism>
<evidence type="ECO:0000313" key="1">
    <source>
        <dbReference type="EMBL" id="KIJ44980.1"/>
    </source>
</evidence>
<keyword evidence="2" id="KW-1185">Reference proteome</keyword>
<gene>
    <name evidence="1" type="ORF">M422DRAFT_251616</name>
</gene>
<dbReference type="AlphaFoldDB" id="A0A0C9W0M5"/>
<dbReference type="EMBL" id="KN837114">
    <property type="protein sequence ID" value="KIJ44980.1"/>
    <property type="molecule type" value="Genomic_DNA"/>
</dbReference>
<reference evidence="1 2" key="1">
    <citation type="submission" date="2014-06" db="EMBL/GenBank/DDBJ databases">
        <title>Evolutionary Origins and Diversification of the Mycorrhizal Mutualists.</title>
        <authorList>
            <consortium name="DOE Joint Genome Institute"/>
            <consortium name="Mycorrhizal Genomics Consortium"/>
            <person name="Kohler A."/>
            <person name="Kuo A."/>
            <person name="Nagy L.G."/>
            <person name="Floudas D."/>
            <person name="Copeland A."/>
            <person name="Barry K.W."/>
            <person name="Cichocki N."/>
            <person name="Veneault-Fourrey C."/>
            <person name="LaButti K."/>
            <person name="Lindquist E.A."/>
            <person name="Lipzen A."/>
            <person name="Lundell T."/>
            <person name="Morin E."/>
            <person name="Murat C."/>
            <person name="Riley R."/>
            <person name="Ohm R."/>
            <person name="Sun H."/>
            <person name="Tunlid A."/>
            <person name="Henrissat B."/>
            <person name="Grigoriev I.V."/>
            <person name="Hibbett D.S."/>
            <person name="Martin F."/>
        </authorList>
    </citation>
    <scope>NUCLEOTIDE SEQUENCE [LARGE SCALE GENOMIC DNA]</scope>
    <source>
        <strain evidence="1 2">SS14</strain>
    </source>
</reference>
<protein>
    <submittedName>
        <fullName evidence="1">Uncharacterized protein</fullName>
    </submittedName>
</protein>
<dbReference type="Proteomes" id="UP000054279">
    <property type="component" value="Unassembled WGS sequence"/>
</dbReference>
<proteinExistence type="predicted"/>
<dbReference type="OrthoDB" id="3246731at2759"/>
<dbReference type="HOGENOM" id="CLU_2321862_0_0_1"/>
<name>A0A0C9W0M5_SPHS4</name>
<sequence length="99" mass="11089">MMSVASVEELPLAMYTQIVATIQGEGKKAEAADSWALAAIYRPKSKIPVHIWKAAPSTSMEMSKLIETLIKKEPSLTLWQVFFLGKELIFGNWKALECF</sequence>